<dbReference type="GO" id="GO:0005685">
    <property type="term" value="C:U1 snRNP"/>
    <property type="evidence" value="ECO:0007669"/>
    <property type="project" value="TreeGrafter"/>
</dbReference>
<feature type="compositionally biased region" description="Low complexity" evidence="6">
    <location>
        <begin position="425"/>
        <end position="436"/>
    </location>
</feature>
<dbReference type="CDD" id="cd21615">
    <property type="entry name" value="RRM_SNP1_like"/>
    <property type="match status" value="1"/>
</dbReference>
<evidence type="ECO:0000313" key="9">
    <source>
        <dbReference type="Proteomes" id="UP001165120"/>
    </source>
</evidence>
<dbReference type="PROSITE" id="PS50102">
    <property type="entry name" value="RRM"/>
    <property type="match status" value="1"/>
</dbReference>
<feature type="compositionally biased region" description="Polar residues" evidence="6">
    <location>
        <begin position="297"/>
        <end position="312"/>
    </location>
</feature>
<feature type="region of interest" description="Disordered" evidence="6">
    <location>
        <begin position="95"/>
        <end position="128"/>
    </location>
</feature>
<dbReference type="GO" id="GO:0000398">
    <property type="term" value="P:mRNA splicing, via spliceosome"/>
    <property type="evidence" value="ECO:0007669"/>
    <property type="project" value="TreeGrafter"/>
</dbReference>
<dbReference type="InterPro" id="IPR022023">
    <property type="entry name" value="U1snRNP70_N"/>
</dbReference>
<dbReference type="Proteomes" id="UP001165120">
    <property type="component" value="Unassembled WGS sequence"/>
</dbReference>
<feature type="compositionally biased region" description="Basic and acidic residues" evidence="6">
    <location>
        <begin position="313"/>
        <end position="324"/>
    </location>
</feature>
<sequence length="451" mass="52469">MVLSDIKACFFKSDKFFRLKGNKSNQNPVDQVYLNMIYPLTDSKYFPIVRSLFTPKASINHVDPTDYPPQDRKTCNITGLVDVLQYSKLYKEEQKQKDVDMETNDVKDNKDSEIESTKNTDSDKLVKSNKQKEKNYYVELQKKLTEWNPESDPHITGDPYKSLFIGRLDYSVTEVELQQKFSVYGEIDKIRVVRDKTTNNSRGYGFILFKHESDAKNAHLKANRLEINNRKIVVDIERGRTVKNWKPQRLGGGLGGRGYSKVELKRAQVTSNGGAFHSHQQSTGQRNTPLAAKSGSLIPQSNSTDSPAQNSRFQDHSSTFDRPIKSYGPPSSYKSPNPATSQRPHYQRDRHHDFPHRERDPRDRDPRDRDPRDVDPRNRNTDSQGYGQGYRERDSRYENTGGHRYEQRPRGNPNGSQHQQHQHQHQYQQPYQHQQYSNQGAGYQRNRNRRY</sequence>
<feature type="domain" description="RRM" evidence="7">
    <location>
        <begin position="161"/>
        <end position="239"/>
    </location>
</feature>
<protein>
    <submittedName>
        <fullName evidence="8">Unnamed protein product</fullName>
    </submittedName>
</protein>
<dbReference type="GO" id="GO:0071011">
    <property type="term" value="C:precatalytic spliceosome"/>
    <property type="evidence" value="ECO:0007669"/>
    <property type="project" value="TreeGrafter"/>
</dbReference>
<proteinExistence type="predicted"/>
<keyword evidence="9" id="KW-1185">Reference proteome</keyword>
<feature type="region of interest" description="Disordered" evidence="6">
    <location>
        <begin position="270"/>
        <end position="451"/>
    </location>
</feature>
<comment type="caution">
    <text evidence="8">The sequence shown here is derived from an EMBL/GenBank/DDBJ whole genome shotgun (WGS) entry which is preliminary data.</text>
</comment>
<dbReference type="InterPro" id="IPR012677">
    <property type="entry name" value="Nucleotide-bd_a/b_plait_sf"/>
</dbReference>
<dbReference type="PANTHER" id="PTHR13952:SF5">
    <property type="entry name" value="U1 SMALL NUCLEAR RIBONUCLEOPROTEIN 70 KDA"/>
    <property type="match status" value="1"/>
</dbReference>
<feature type="compositionally biased region" description="Polar residues" evidence="6">
    <location>
        <begin position="270"/>
        <end position="288"/>
    </location>
</feature>
<dbReference type="GO" id="GO:0071004">
    <property type="term" value="C:U2-type prespliceosome"/>
    <property type="evidence" value="ECO:0007669"/>
    <property type="project" value="TreeGrafter"/>
</dbReference>
<dbReference type="EMBL" id="BSXN01000483">
    <property type="protein sequence ID" value="GME68751.1"/>
    <property type="molecule type" value="Genomic_DNA"/>
</dbReference>
<dbReference type="InterPro" id="IPR000504">
    <property type="entry name" value="RRM_dom"/>
</dbReference>
<evidence type="ECO:0000313" key="8">
    <source>
        <dbReference type="EMBL" id="GME68751.1"/>
    </source>
</evidence>
<feature type="compositionally biased region" description="Basic and acidic residues" evidence="6">
    <location>
        <begin position="390"/>
        <end position="409"/>
    </location>
</feature>
<dbReference type="AlphaFoldDB" id="A0A9W6WFI1"/>
<feature type="compositionally biased region" description="Low complexity" evidence="6">
    <location>
        <begin position="325"/>
        <end position="336"/>
    </location>
</feature>
<evidence type="ECO:0000256" key="1">
    <source>
        <dbReference type="ARBA" id="ARBA00004123"/>
    </source>
</evidence>
<keyword evidence="4" id="KW-0687">Ribonucleoprotein</keyword>
<dbReference type="GO" id="GO:0030619">
    <property type="term" value="F:U1 snRNA binding"/>
    <property type="evidence" value="ECO:0007669"/>
    <property type="project" value="TreeGrafter"/>
</dbReference>
<dbReference type="SMART" id="SM00360">
    <property type="entry name" value="RRM"/>
    <property type="match status" value="1"/>
</dbReference>
<gene>
    <name evidence="8" type="ORF">Cboi02_000184000</name>
</gene>
<evidence type="ECO:0000256" key="3">
    <source>
        <dbReference type="ARBA" id="ARBA00023242"/>
    </source>
</evidence>
<evidence type="ECO:0000256" key="6">
    <source>
        <dbReference type="SAM" id="MobiDB-lite"/>
    </source>
</evidence>
<evidence type="ECO:0000256" key="4">
    <source>
        <dbReference type="ARBA" id="ARBA00023274"/>
    </source>
</evidence>
<accession>A0A9W6WFI1</accession>
<dbReference type="PANTHER" id="PTHR13952">
    <property type="entry name" value="U1 SMALL NUCLEAR RIBONUCLEOPROTEIN 70 KD"/>
    <property type="match status" value="1"/>
</dbReference>
<evidence type="ECO:0000259" key="7">
    <source>
        <dbReference type="PROSITE" id="PS50102"/>
    </source>
</evidence>
<comment type="subcellular location">
    <subcellularLocation>
        <location evidence="1">Nucleus</location>
    </subcellularLocation>
</comment>
<keyword evidence="3" id="KW-0539">Nucleus</keyword>
<dbReference type="InterPro" id="IPR051183">
    <property type="entry name" value="U1_U11-U12_snRNP_70-35kDa"/>
</dbReference>
<evidence type="ECO:0000256" key="2">
    <source>
        <dbReference type="ARBA" id="ARBA00022884"/>
    </source>
</evidence>
<feature type="compositionally biased region" description="Basic and acidic residues" evidence="6">
    <location>
        <begin position="346"/>
        <end position="380"/>
    </location>
</feature>
<dbReference type="GO" id="GO:0003729">
    <property type="term" value="F:mRNA binding"/>
    <property type="evidence" value="ECO:0007669"/>
    <property type="project" value="TreeGrafter"/>
</dbReference>
<dbReference type="Pfam" id="PF12220">
    <property type="entry name" value="U1snRNP70_N"/>
    <property type="match status" value="1"/>
</dbReference>
<dbReference type="SUPFAM" id="SSF54928">
    <property type="entry name" value="RNA-binding domain, RBD"/>
    <property type="match status" value="1"/>
</dbReference>
<keyword evidence="2 5" id="KW-0694">RNA-binding</keyword>
<name>A0A9W6WFI1_CANBO</name>
<organism evidence="8 9">
    <name type="scientific">Candida boidinii</name>
    <name type="common">Yeast</name>
    <dbReference type="NCBI Taxonomy" id="5477"/>
    <lineage>
        <taxon>Eukaryota</taxon>
        <taxon>Fungi</taxon>
        <taxon>Dikarya</taxon>
        <taxon>Ascomycota</taxon>
        <taxon>Saccharomycotina</taxon>
        <taxon>Pichiomycetes</taxon>
        <taxon>Pichiales</taxon>
        <taxon>Pichiaceae</taxon>
        <taxon>Ogataea</taxon>
        <taxon>Ogataea/Candida clade</taxon>
    </lineage>
</organism>
<dbReference type="Gene3D" id="3.30.70.330">
    <property type="match status" value="1"/>
</dbReference>
<dbReference type="Pfam" id="PF00076">
    <property type="entry name" value="RRM_1"/>
    <property type="match status" value="1"/>
</dbReference>
<evidence type="ECO:0000256" key="5">
    <source>
        <dbReference type="PROSITE-ProRule" id="PRU00176"/>
    </source>
</evidence>
<dbReference type="FunFam" id="3.30.70.330:FF:000132">
    <property type="entry name" value="Small nuclear ribonucleoprotein U11/U12 subunit 35"/>
    <property type="match status" value="1"/>
</dbReference>
<dbReference type="InterPro" id="IPR035979">
    <property type="entry name" value="RBD_domain_sf"/>
</dbReference>
<reference evidence="8" key="1">
    <citation type="submission" date="2023-04" db="EMBL/GenBank/DDBJ databases">
        <title>Candida boidinii NBRC 10035.</title>
        <authorList>
            <person name="Ichikawa N."/>
            <person name="Sato H."/>
            <person name="Tonouchi N."/>
        </authorList>
    </citation>
    <scope>NUCLEOTIDE SEQUENCE</scope>
    <source>
        <strain evidence="8">NBRC 10035</strain>
    </source>
</reference>